<dbReference type="GO" id="GO:0016020">
    <property type="term" value="C:membrane"/>
    <property type="evidence" value="ECO:0007669"/>
    <property type="project" value="UniProtKB-SubCell"/>
</dbReference>
<feature type="region of interest" description="Disordered" evidence="9">
    <location>
        <begin position="415"/>
        <end position="437"/>
    </location>
</feature>
<dbReference type="WBParaSite" id="maker-E.canG7_contigs_5479-snap-gene-0.53-mRNA-1">
    <property type="protein sequence ID" value="maker-E.canG7_contigs_5479-snap-gene-0.53-mRNA-1"/>
    <property type="gene ID" value="EcG7_01179"/>
</dbReference>
<protein>
    <recommendedName>
        <fullName evidence="4">rhomboid protease</fullName>
        <ecNumber evidence="4">3.4.21.105</ecNumber>
    </recommendedName>
</protein>
<dbReference type="Proteomes" id="UP000887562">
    <property type="component" value="Unplaced"/>
</dbReference>
<evidence type="ECO:0000256" key="10">
    <source>
        <dbReference type="SAM" id="Phobius"/>
    </source>
</evidence>
<reference evidence="13" key="1">
    <citation type="submission" date="2022-11" db="UniProtKB">
        <authorList>
            <consortium name="WormBaseParasite"/>
        </authorList>
    </citation>
    <scope>IDENTIFICATION</scope>
</reference>
<evidence type="ECO:0000256" key="3">
    <source>
        <dbReference type="ARBA" id="ARBA00009045"/>
    </source>
</evidence>
<feature type="transmembrane region" description="Helical" evidence="10">
    <location>
        <begin position="277"/>
        <end position="299"/>
    </location>
</feature>
<dbReference type="InterPro" id="IPR050925">
    <property type="entry name" value="Rhomboid_protease_S54"/>
</dbReference>
<evidence type="ECO:0000256" key="1">
    <source>
        <dbReference type="ARBA" id="ARBA00000156"/>
    </source>
</evidence>
<feature type="domain" description="Peptidase S54 rhomboid" evidence="11">
    <location>
        <begin position="177"/>
        <end position="321"/>
    </location>
</feature>
<dbReference type="PANTHER" id="PTHR43731">
    <property type="entry name" value="RHOMBOID PROTEASE"/>
    <property type="match status" value="1"/>
</dbReference>
<evidence type="ECO:0000256" key="7">
    <source>
        <dbReference type="ARBA" id="ARBA00022989"/>
    </source>
</evidence>
<dbReference type="Gene3D" id="1.20.1540.10">
    <property type="entry name" value="Rhomboid-like"/>
    <property type="match status" value="1"/>
</dbReference>
<evidence type="ECO:0000259" key="11">
    <source>
        <dbReference type="Pfam" id="PF01694"/>
    </source>
</evidence>
<feature type="transmembrane region" description="Helical" evidence="10">
    <location>
        <begin position="137"/>
        <end position="154"/>
    </location>
</feature>
<keyword evidence="7 10" id="KW-1133">Transmembrane helix</keyword>
<comment type="subcellular location">
    <subcellularLocation>
        <location evidence="2">Membrane</location>
        <topology evidence="2">Multi-pass membrane protein</topology>
    </subcellularLocation>
</comment>
<dbReference type="AlphaFoldDB" id="A0A915EXQ2"/>
<keyword evidence="8 10" id="KW-0472">Membrane</keyword>
<evidence type="ECO:0000256" key="2">
    <source>
        <dbReference type="ARBA" id="ARBA00004141"/>
    </source>
</evidence>
<evidence type="ECO:0000256" key="6">
    <source>
        <dbReference type="ARBA" id="ARBA00022801"/>
    </source>
</evidence>
<feature type="compositionally biased region" description="Polar residues" evidence="9">
    <location>
        <begin position="419"/>
        <end position="437"/>
    </location>
</feature>
<dbReference type="PANTHER" id="PTHR43731:SF14">
    <property type="entry name" value="PRESENILIN-ASSOCIATED RHOMBOID-LIKE PROTEIN, MITOCHONDRIAL"/>
    <property type="match status" value="1"/>
</dbReference>
<dbReference type="InterPro" id="IPR022764">
    <property type="entry name" value="Peptidase_S54_rhomboid_dom"/>
</dbReference>
<keyword evidence="6" id="KW-0378">Hydrolase</keyword>
<proteinExistence type="inferred from homology"/>
<feature type="transmembrane region" description="Helical" evidence="10">
    <location>
        <begin position="213"/>
        <end position="232"/>
    </location>
</feature>
<name>A0A915EXQ2_9CEST</name>
<organism evidence="12 13">
    <name type="scientific">Echinococcus canadensis</name>
    <dbReference type="NCBI Taxonomy" id="519352"/>
    <lineage>
        <taxon>Eukaryota</taxon>
        <taxon>Metazoa</taxon>
        <taxon>Spiralia</taxon>
        <taxon>Lophotrochozoa</taxon>
        <taxon>Platyhelminthes</taxon>
        <taxon>Cestoda</taxon>
        <taxon>Eucestoda</taxon>
        <taxon>Cyclophyllidea</taxon>
        <taxon>Taeniidae</taxon>
        <taxon>Echinococcus</taxon>
        <taxon>Echinococcus canadensis group</taxon>
    </lineage>
</organism>
<dbReference type="EC" id="3.4.21.105" evidence="4"/>
<evidence type="ECO:0000256" key="8">
    <source>
        <dbReference type="ARBA" id="ARBA00023136"/>
    </source>
</evidence>
<dbReference type="InterPro" id="IPR035952">
    <property type="entry name" value="Rhomboid-like_sf"/>
</dbReference>
<evidence type="ECO:0000256" key="4">
    <source>
        <dbReference type="ARBA" id="ARBA00013039"/>
    </source>
</evidence>
<sequence>MSRRIIFFSSCYVELGIFRQFSLGRTVFSRFRDTRGPISLYDKPVYQHPKRSPQPKSSSFGRSTVFLGNNARTFKQTFLQCGLFTFVSINTIFVGSMIWNYENWRAQISKHRKGGFQQTLRGFFTAIVGRPPKSSDIFWAIAFTNFIVFICNNNRRYGPTFLRYFANSPYGPWPATSMLLSIFSHQMFFHMFLNMYVLNNFTQPLVRVLGMEQYFAVFLSGGIFASFLSALVKAARGSRIPSIGASGAVCAVLGAFCMLEPHAMLCLPLVVNIVPHAFSAGSACWAIVAFEACGATFLARRSPIDHAAHLGGLLFGMYYGLEGKKVVLNHRDAVIKVWRSLKGESGKAKSGAILFVGSNDIVIRKGRQFGPPYGGDLITTVRSNAGRRKDRTRDQCDHKNDSILLVEQPALFLRPGPRDTNTANASGATMPNRLSTC</sequence>
<evidence type="ECO:0000256" key="9">
    <source>
        <dbReference type="SAM" id="MobiDB-lite"/>
    </source>
</evidence>
<evidence type="ECO:0000313" key="12">
    <source>
        <dbReference type="Proteomes" id="UP000887562"/>
    </source>
</evidence>
<keyword evidence="5 10" id="KW-0812">Transmembrane</keyword>
<keyword evidence="12" id="KW-1185">Reference proteome</keyword>
<dbReference type="GO" id="GO:0006465">
    <property type="term" value="P:signal peptide processing"/>
    <property type="evidence" value="ECO:0007669"/>
    <property type="project" value="TreeGrafter"/>
</dbReference>
<feature type="transmembrane region" description="Helical" evidence="10">
    <location>
        <begin position="244"/>
        <end position="271"/>
    </location>
</feature>
<dbReference type="Pfam" id="PF01694">
    <property type="entry name" value="Rhomboid"/>
    <property type="match status" value="1"/>
</dbReference>
<evidence type="ECO:0000256" key="5">
    <source>
        <dbReference type="ARBA" id="ARBA00022692"/>
    </source>
</evidence>
<comment type="catalytic activity">
    <reaction evidence="1">
        <text>Cleaves type-1 transmembrane domains using a catalytic dyad composed of serine and histidine that are contributed by different transmembrane domains.</text>
        <dbReference type="EC" id="3.4.21.105"/>
    </reaction>
</comment>
<feature type="transmembrane region" description="Helical" evidence="10">
    <location>
        <begin position="78"/>
        <end position="99"/>
    </location>
</feature>
<evidence type="ECO:0000313" key="13">
    <source>
        <dbReference type="WBParaSite" id="maker-E.canG7_contigs_5479-snap-gene-0.53-mRNA-1"/>
    </source>
</evidence>
<accession>A0A915EXQ2</accession>
<dbReference type="GO" id="GO:0004252">
    <property type="term" value="F:serine-type endopeptidase activity"/>
    <property type="evidence" value="ECO:0007669"/>
    <property type="project" value="InterPro"/>
</dbReference>
<feature type="transmembrane region" description="Helical" evidence="10">
    <location>
        <begin position="175"/>
        <end position="193"/>
    </location>
</feature>
<dbReference type="SUPFAM" id="SSF144091">
    <property type="entry name" value="Rhomboid-like"/>
    <property type="match status" value="1"/>
</dbReference>
<comment type="similarity">
    <text evidence="3">Belongs to the peptidase S54 family.</text>
</comment>